<keyword evidence="1" id="KW-0812">Transmembrane</keyword>
<organism evidence="3 4">
    <name type="scientific">Entomospira culicis</name>
    <dbReference type="NCBI Taxonomy" id="2719989"/>
    <lineage>
        <taxon>Bacteria</taxon>
        <taxon>Pseudomonadati</taxon>
        <taxon>Spirochaetota</taxon>
        <taxon>Spirochaetia</taxon>
        <taxon>Spirochaetales</taxon>
        <taxon>Spirochaetaceae</taxon>
        <taxon>Entomospira</taxon>
    </lineage>
</organism>
<feature type="domain" description="PEGA" evidence="2">
    <location>
        <begin position="60"/>
        <end position="113"/>
    </location>
</feature>
<name>A0A968GG82_9SPIO</name>
<feature type="transmembrane region" description="Helical" evidence="1">
    <location>
        <begin position="31"/>
        <end position="54"/>
    </location>
</feature>
<dbReference type="SUPFAM" id="SSF56436">
    <property type="entry name" value="C-type lectin-like"/>
    <property type="match status" value="1"/>
</dbReference>
<dbReference type="InterPro" id="IPR042095">
    <property type="entry name" value="SUMF_sf"/>
</dbReference>
<dbReference type="Gene3D" id="3.90.1580.10">
    <property type="entry name" value="paralog of FGE (formylglycine-generating enzyme)"/>
    <property type="match status" value="1"/>
</dbReference>
<gene>
    <name evidence="3" type="ORF">HCT48_05840</name>
</gene>
<keyword evidence="4" id="KW-1185">Reference proteome</keyword>
<protein>
    <submittedName>
        <fullName evidence="3">PEGA domain-containing protein</fullName>
    </submittedName>
</protein>
<dbReference type="EMBL" id="JAATLM010000001">
    <property type="protein sequence ID" value="NIZ69732.1"/>
    <property type="molecule type" value="Genomic_DNA"/>
</dbReference>
<comment type="caution">
    <text evidence="3">The sequence shown here is derived from an EMBL/GenBank/DDBJ whole genome shotgun (WGS) entry which is preliminary data.</text>
</comment>
<dbReference type="Pfam" id="PF08308">
    <property type="entry name" value="PEGA"/>
    <property type="match status" value="1"/>
</dbReference>
<sequence>MFKRKKSDLTLADFADVHVTLKPFLGIPPRLYLKVIYAIILLLILFFLCLYPGLTQYGSQVTLTSAPHRASVYINDKRVGSTPMTLFVPAGEYTIRYKKPHFSDHEEVVTVKGRRLFSRFFPKKVTLNPQLNLIDLPALLETSYKEASFAYSASYNPTFPREPFLLHALDDILHSDIDLNQSNILRWAADSWFIVSDQASLEEVITLWSTLADKGLAVDPNLMTGIQFDTKSPKLEDIIAFQKERSQEPIERNDSPRNDLSILNLTFTYAPATHLLMGNPASDNPKEFASYVNLSGFYYTEELITQQDFNRILANIPNPDDQAEIGFNRFDATFAEEPVSYVSVAGARRFIELINRELSRRNLPWRARLPYESEWEYLIQNQAIETQYYEWMEEPYYPLKNLFFATRPTAQSVFIPFLQSVRGFEPDHPRMIPSHSYTRGAQNPYWQSPYVSFRVVLEEN</sequence>
<keyword evidence="1" id="KW-1133">Transmembrane helix</keyword>
<dbReference type="InterPro" id="IPR016187">
    <property type="entry name" value="CTDL_fold"/>
</dbReference>
<evidence type="ECO:0000313" key="3">
    <source>
        <dbReference type="EMBL" id="NIZ69732.1"/>
    </source>
</evidence>
<evidence type="ECO:0000259" key="2">
    <source>
        <dbReference type="Pfam" id="PF08308"/>
    </source>
</evidence>
<evidence type="ECO:0000313" key="4">
    <source>
        <dbReference type="Proteomes" id="UP000778951"/>
    </source>
</evidence>
<reference evidence="3" key="1">
    <citation type="submission" date="2020-03" db="EMBL/GenBank/DDBJ databases">
        <title>Spirochaetal bacteria isolated from arthropods constitute a novel genus Entomospira genus novum within the order Spirochaetales.</title>
        <authorList>
            <person name="Grana-Miraglia L."/>
            <person name="Sikutova S."/>
            <person name="Fingerle V."/>
            <person name="Sing A."/>
            <person name="Castillo-Ramirez S."/>
            <person name="Margos G."/>
            <person name="Rudolf I."/>
        </authorList>
    </citation>
    <scope>NUCLEOTIDE SEQUENCE</scope>
    <source>
        <strain evidence="3">BR149</strain>
    </source>
</reference>
<evidence type="ECO:0000256" key="1">
    <source>
        <dbReference type="SAM" id="Phobius"/>
    </source>
</evidence>
<dbReference type="Proteomes" id="UP000778951">
    <property type="component" value="Unassembled WGS sequence"/>
</dbReference>
<dbReference type="InterPro" id="IPR013229">
    <property type="entry name" value="PEGA"/>
</dbReference>
<proteinExistence type="predicted"/>
<accession>A0A968GG82</accession>
<keyword evidence="1" id="KW-0472">Membrane</keyword>
<dbReference type="AlphaFoldDB" id="A0A968GG82"/>
<dbReference type="RefSeq" id="WP_167695816.1">
    <property type="nucleotide sequence ID" value="NZ_CP118181.1"/>
</dbReference>